<evidence type="ECO:0000256" key="7">
    <source>
        <dbReference type="RuleBase" id="RU361166"/>
    </source>
</evidence>
<keyword evidence="4 6" id="KW-0326">Glycosidase</keyword>
<dbReference type="RefSeq" id="WP_068647149.1">
    <property type="nucleotide sequence ID" value="NZ_CP043611.1"/>
</dbReference>
<keyword evidence="5 6" id="KW-0624">Polysaccharide degradation</keyword>
<organism evidence="10 11">
    <name type="scientific">Paenibacillus antarcticus</name>
    <dbReference type="NCBI Taxonomy" id="253703"/>
    <lineage>
        <taxon>Bacteria</taxon>
        <taxon>Bacillati</taxon>
        <taxon>Bacillota</taxon>
        <taxon>Bacilli</taxon>
        <taxon>Bacillales</taxon>
        <taxon>Paenibacillaceae</taxon>
        <taxon>Paenibacillus</taxon>
    </lineage>
</organism>
<name>A0A168QAY2_9BACL</name>
<sequence>MVDSRIRSITINQIGYPINSKKIAMFKGRGGEYRVINDATKEVVYRGQAVDPIKDEASGVNVYTGDFSLIEEPGQYHIEQDGREASGSFLVSELPYHKLHKGMLKAFYYFRCGVDLEEEFAGDWHHKACHLAKGRIYQQPNTLLDSCGGWHDAGDYGKYSGPGAKAVADLLLAYELYPEAFSEPIPLPETDNLTPDVLIECRVELEWLMKMQEAVSGGVFHKLTTLQFPALDVMPEDDLSDVYFSPISATATGCYAGVMATAARIYMPFDSDFAEGCLKAAIAAWNWLEQNPSVPGFTNPTEMETGEYGDEQDLDERYWAAAELFRSTGDESYHRVFQALAKESFSKVKLGWADMGGYGTISYLMNGEEHVNDNLYAELKRKWLQEANRLVQQGSQDGYHISLRTEDYIWGSNMLVMNNAMFLLLAYVLMGDPVFETCALNHLHYLMGRNVLDMSYVTGFGDHQVMNPHHRPSVGDDVMAPVPGLVVGGPNRGLHDDYVREHLQGKPAAQCFVDHEDSYSTNEVTIYWNSPTLFVVSHFNR</sequence>
<keyword evidence="2 6" id="KW-0378">Hydrolase</keyword>
<dbReference type="InterPro" id="IPR013783">
    <property type="entry name" value="Ig-like_fold"/>
</dbReference>
<evidence type="ECO:0000256" key="5">
    <source>
        <dbReference type="ARBA" id="ARBA00023326"/>
    </source>
</evidence>
<feature type="domain" description="Glycoside hydrolase family 9" evidence="8">
    <location>
        <begin position="96"/>
        <end position="535"/>
    </location>
</feature>
<comment type="caution">
    <text evidence="10">The sequence shown here is derived from an EMBL/GenBank/DDBJ whole genome shotgun (WGS) entry which is preliminary data.</text>
</comment>
<evidence type="ECO:0000256" key="6">
    <source>
        <dbReference type="PROSITE-ProRule" id="PRU10060"/>
    </source>
</evidence>
<evidence type="ECO:0000259" key="8">
    <source>
        <dbReference type="Pfam" id="PF00759"/>
    </source>
</evidence>
<protein>
    <recommendedName>
        <fullName evidence="7">Endoglucanase</fullName>
        <ecNumber evidence="7">3.2.1.4</ecNumber>
    </recommendedName>
</protein>
<evidence type="ECO:0000313" key="10">
    <source>
        <dbReference type="EMBL" id="OAB47579.1"/>
    </source>
</evidence>
<keyword evidence="11" id="KW-1185">Reference proteome</keyword>
<feature type="active site" evidence="6">
    <location>
        <position position="523"/>
    </location>
</feature>
<dbReference type="InterPro" id="IPR014756">
    <property type="entry name" value="Ig_E-set"/>
</dbReference>
<evidence type="ECO:0000259" key="9">
    <source>
        <dbReference type="Pfam" id="PF02927"/>
    </source>
</evidence>
<keyword evidence="3 6" id="KW-0119">Carbohydrate metabolism</keyword>
<reference evidence="10 11" key="1">
    <citation type="submission" date="2016-03" db="EMBL/GenBank/DDBJ databases">
        <title>Draft genome sequence of Paenibacillus antarcticus CECT 5836.</title>
        <authorList>
            <person name="Shin S.-K."/>
            <person name="Yi H."/>
        </authorList>
    </citation>
    <scope>NUCLEOTIDE SEQUENCE [LARGE SCALE GENOMIC DNA]</scope>
    <source>
        <strain evidence="10 11">CECT 5836</strain>
    </source>
</reference>
<dbReference type="Gene3D" id="2.60.40.10">
    <property type="entry name" value="Immunoglobulins"/>
    <property type="match status" value="1"/>
</dbReference>
<dbReference type="SMR" id="A0A168QAY2"/>
<dbReference type="CDD" id="cd02850">
    <property type="entry name" value="E_set_Cellulase_N"/>
    <property type="match status" value="1"/>
</dbReference>
<feature type="domain" description="Cellulase Ig-like" evidence="9">
    <location>
        <begin position="8"/>
        <end position="83"/>
    </location>
</feature>
<dbReference type="EMBL" id="LVJI01000006">
    <property type="protein sequence ID" value="OAB47579.1"/>
    <property type="molecule type" value="Genomic_DNA"/>
</dbReference>
<dbReference type="Gene3D" id="1.50.10.10">
    <property type="match status" value="1"/>
</dbReference>
<dbReference type="OrthoDB" id="9758662at2"/>
<dbReference type="InterPro" id="IPR033126">
    <property type="entry name" value="Glyco_hydro_9_Asp/Glu_AS"/>
</dbReference>
<evidence type="ECO:0000256" key="4">
    <source>
        <dbReference type="ARBA" id="ARBA00023295"/>
    </source>
</evidence>
<dbReference type="AlphaFoldDB" id="A0A168QAY2"/>
<proteinExistence type="inferred from homology"/>
<accession>A0A168QAY2</accession>
<evidence type="ECO:0000313" key="11">
    <source>
        <dbReference type="Proteomes" id="UP000077355"/>
    </source>
</evidence>
<comment type="catalytic activity">
    <reaction evidence="7">
        <text>Endohydrolysis of (1-&gt;4)-beta-D-glucosidic linkages in cellulose, lichenin and cereal beta-D-glucans.</text>
        <dbReference type="EC" id="3.2.1.4"/>
    </reaction>
</comment>
<dbReference type="Pfam" id="PF00759">
    <property type="entry name" value="Glyco_hydro_9"/>
    <property type="match status" value="1"/>
</dbReference>
<evidence type="ECO:0000256" key="3">
    <source>
        <dbReference type="ARBA" id="ARBA00023277"/>
    </source>
</evidence>
<dbReference type="Proteomes" id="UP000077355">
    <property type="component" value="Unassembled WGS sequence"/>
</dbReference>
<dbReference type="InterPro" id="IPR001701">
    <property type="entry name" value="Glyco_hydro_9"/>
</dbReference>
<evidence type="ECO:0000256" key="1">
    <source>
        <dbReference type="ARBA" id="ARBA00007072"/>
    </source>
</evidence>
<dbReference type="InterPro" id="IPR004197">
    <property type="entry name" value="Cellulase_Ig-like"/>
</dbReference>
<comment type="similarity">
    <text evidence="1 6 7">Belongs to the glycosyl hydrolase 9 (cellulase E) family.</text>
</comment>
<feature type="active site" evidence="6">
    <location>
        <position position="514"/>
    </location>
</feature>
<dbReference type="GO" id="GO:0008810">
    <property type="term" value="F:cellulase activity"/>
    <property type="evidence" value="ECO:0007669"/>
    <property type="project" value="UniProtKB-EC"/>
</dbReference>
<dbReference type="SUPFAM" id="SSF81296">
    <property type="entry name" value="E set domains"/>
    <property type="match status" value="1"/>
</dbReference>
<dbReference type="SUPFAM" id="SSF48208">
    <property type="entry name" value="Six-hairpin glycosidases"/>
    <property type="match status" value="1"/>
</dbReference>
<dbReference type="Pfam" id="PF02927">
    <property type="entry name" value="CelD_N"/>
    <property type="match status" value="1"/>
</dbReference>
<dbReference type="InterPro" id="IPR012341">
    <property type="entry name" value="6hp_glycosidase-like_sf"/>
</dbReference>
<keyword evidence="7" id="KW-0136">Cellulose degradation</keyword>
<dbReference type="PANTHER" id="PTHR22298">
    <property type="entry name" value="ENDO-1,4-BETA-GLUCANASE"/>
    <property type="match status" value="1"/>
</dbReference>
<dbReference type="InterPro" id="IPR008928">
    <property type="entry name" value="6-hairpin_glycosidase_sf"/>
</dbReference>
<dbReference type="EC" id="3.2.1.4" evidence="7"/>
<dbReference type="GO" id="GO:0030245">
    <property type="term" value="P:cellulose catabolic process"/>
    <property type="evidence" value="ECO:0007669"/>
    <property type="project" value="UniProtKB-KW"/>
</dbReference>
<dbReference type="PROSITE" id="PS00698">
    <property type="entry name" value="GH9_3"/>
    <property type="match status" value="1"/>
</dbReference>
<evidence type="ECO:0000256" key="2">
    <source>
        <dbReference type="ARBA" id="ARBA00022801"/>
    </source>
</evidence>
<gene>
    <name evidence="10" type="ORF">PBAT_04980</name>
</gene>